<gene>
    <name evidence="1" type="ORF">FEZ08_00660</name>
</gene>
<dbReference type="Proteomes" id="UP000306912">
    <property type="component" value="Unassembled WGS sequence"/>
</dbReference>
<dbReference type="InParanoid" id="A0A5R8QGR0"/>
<evidence type="ECO:0000313" key="1">
    <source>
        <dbReference type="EMBL" id="TLG77162.1"/>
    </source>
</evidence>
<dbReference type="InterPro" id="IPR009296">
    <property type="entry name" value="DUF951"/>
</dbReference>
<dbReference type="EMBL" id="VBWP01000001">
    <property type="protein sequence ID" value="TLG77162.1"/>
    <property type="molecule type" value="Genomic_DNA"/>
</dbReference>
<evidence type="ECO:0000313" key="2">
    <source>
        <dbReference type="Proteomes" id="UP000306912"/>
    </source>
</evidence>
<name>A0A5R8QGR0_9FIRM</name>
<organism evidence="1 2">
    <name type="scientific">Culicoidibacter larvae</name>
    <dbReference type="NCBI Taxonomy" id="2579976"/>
    <lineage>
        <taxon>Bacteria</taxon>
        <taxon>Bacillati</taxon>
        <taxon>Bacillota</taxon>
        <taxon>Culicoidibacteria</taxon>
        <taxon>Culicoidibacterales</taxon>
        <taxon>Culicoidibacteraceae</taxon>
        <taxon>Culicoidibacter</taxon>
    </lineage>
</organism>
<dbReference type="PIRSF" id="PIRSF037263">
    <property type="entry name" value="DUF951_bac"/>
    <property type="match status" value="1"/>
</dbReference>
<dbReference type="Pfam" id="PF06107">
    <property type="entry name" value="DUF951"/>
    <property type="match status" value="1"/>
</dbReference>
<dbReference type="RefSeq" id="WP_138189771.1">
    <property type="nucleotide sequence ID" value="NZ_VBWP01000001.1"/>
</dbReference>
<dbReference type="AlphaFoldDB" id="A0A5R8QGR0"/>
<dbReference type="PANTHER" id="PTHR38455">
    <property type="entry name" value="HYPOTHETICAL CYTOSOLIC PROTEIN"/>
    <property type="match status" value="1"/>
</dbReference>
<comment type="caution">
    <text evidence="1">The sequence shown here is derived from an EMBL/GenBank/DDBJ whole genome shotgun (WGS) entry which is preliminary data.</text>
</comment>
<dbReference type="PANTHER" id="PTHR38455:SF1">
    <property type="entry name" value="DUF951 DOMAIN-CONTAINING PROTEIN"/>
    <property type="match status" value="1"/>
</dbReference>
<dbReference type="FunCoup" id="A0A5R8QGR0">
    <property type="interactions" value="7"/>
</dbReference>
<accession>A0A5R8QGR0</accession>
<proteinExistence type="predicted"/>
<dbReference type="OrthoDB" id="9802710at2"/>
<reference evidence="1 2" key="1">
    <citation type="submission" date="2019-05" db="EMBL/GenBank/DDBJ databases">
        <title>Culicoidintestinum kansasii gen. nov., sp. nov. from the gastrointestinal tract of the biting midge, Culicoides sonorensis.</title>
        <authorList>
            <person name="Neupane S."/>
            <person name="Ghosh A."/>
            <person name="Gunther S."/>
            <person name="Martin K."/>
            <person name="Zurek L."/>
        </authorList>
    </citation>
    <scope>NUCLEOTIDE SEQUENCE [LARGE SCALE GENOMIC DNA]</scope>
    <source>
        <strain evidence="1 2">CS-1</strain>
    </source>
</reference>
<keyword evidence="2" id="KW-1185">Reference proteome</keyword>
<protein>
    <submittedName>
        <fullName evidence="1">DUF951 domain-containing protein</fullName>
    </submittedName>
</protein>
<sequence length="59" mass="6965">MEYKVGDRVIMKKKHPCGENLWEILRVGMDVRLKCCNCGRSLLIKRKDFDKNLKQVISQ</sequence>